<dbReference type="SMART" id="SM00487">
    <property type="entry name" value="DEXDc"/>
    <property type="match status" value="1"/>
</dbReference>
<dbReference type="SUPFAM" id="SSF52540">
    <property type="entry name" value="P-loop containing nucleoside triphosphate hydrolases"/>
    <property type="match status" value="1"/>
</dbReference>
<evidence type="ECO:0000256" key="4">
    <source>
        <dbReference type="ARBA" id="ARBA00022840"/>
    </source>
</evidence>
<name>V5WH58_9SPIO</name>
<dbReference type="KEGG" id="slr:L21SP2_1571"/>
<proteinExistence type="predicted"/>
<dbReference type="InterPro" id="IPR013689">
    <property type="entry name" value="RNA_helicase_ATP-dep_HrpB_C"/>
</dbReference>
<evidence type="ECO:0000256" key="1">
    <source>
        <dbReference type="ARBA" id="ARBA00022741"/>
    </source>
</evidence>
<dbReference type="GO" id="GO:0003676">
    <property type="term" value="F:nucleic acid binding"/>
    <property type="evidence" value="ECO:0007669"/>
    <property type="project" value="InterPro"/>
</dbReference>
<dbReference type="RefSeq" id="WP_024267880.1">
    <property type="nucleotide sequence ID" value="NC_023035.1"/>
</dbReference>
<dbReference type="Gene3D" id="1.20.120.1080">
    <property type="match status" value="1"/>
</dbReference>
<evidence type="ECO:0000313" key="8">
    <source>
        <dbReference type="Proteomes" id="UP000018680"/>
    </source>
</evidence>
<evidence type="ECO:0000259" key="6">
    <source>
        <dbReference type="PROSITE" id="PS51194"/>
    </source>
</evidence>
<sequence>MKQLPSYPVQQIRNQIIETLDRTTGVIIQAAPGSGKSTLVPLFLLNSPWRNGKTIFLLQPRRAAARAVALRLRDLAGSGAAIGWITRGDQSVPDSPDILLMTEGIFVQKIIENPELPECAAVVLDEFHERSVQIDMSYVFLRESMEALRPDLRLLIMSATLNHAGLDTTLYPLLSAEGRQFPVDVSYSPCLPGNDIAEHAADAAIQMLSETEGGILIFLPGEREIRIAESRLRRSPASEPEDISIHPLYSRLNPKEQLKALAPPVHGKRKIVIATNIAETSLTIEGISCVIDSGEQRMSVYDDSMEINRLVTRRISTASAIQRAGRAGRLGPGRALRLWQEHERLEDFHPPEIRVTELSSLLLSLAAWGQSDPDEYHWPEPPPSRLISDARENLEAIGALDAKGRITGLGKMIHSLPLDPRLAAMCISAYSKGGTALLKRAAVLSGIIEAGDPFTPDARRMYGTDLSFRVEILEKMLTESGNNQTYSMEVQPGIFNEIRREVSRILKSAAGFLSSGSALSGPKQPEKPPGGTEDISTAGLLLEAYPRRLARNAGDGTYILVTGGSYAMNPGERLFSPEWIVAPVLHRSTKGGTIFLASHLPPQEIDALIHERSSVKDELFHRNGTLSARRLRNIGKIQLASTPLNIKSMDNLREALIDLVNREGMGLFKWSRKARELQSRIQFVYDRNAGNDLSSEKWPNPSDESLSHSSARWLPSFLPTHPDSGSLQRISMMSVLTSLIPWDAVPEFDIRIPETYELPSGSPRKLRYENGKVVLDARIQQLFGMLETPRIAGTALEIELLSPAGRPVQITSDMENFWKHTYPEVRKELRGKYPKHFWPEDPYSAAATDRTRPR</sequence>
<dbReference type="InterPro" id="IPR011545">
    <property type="entry name" value="DEAD/DEAH_box_helicase_dom"/>
</dbReference>
<dbReference type="EMBL" id="CP006939">
    <property type="protein sequence ID" value="AHC14960.1"/>
    <property type="molecule type" value="Genomic_DNA"/>
</dbReference>
<dbReference type="PROSITE" id="PS51194">
    <property type="entry name" value="HELICASE_CTER"/>
    <property type="match status" value="1"/>
</dbReference>
<dbReference type="SMART" id="SM00490">
    <property type="entry name" value="HELICc"/>
    <property type="match status" value="1"/>
</dbReference>
<keyword evidence="8" id="KW-1185">Reference proteome</keyword>
<accession>V5WH58</accession>
<dbReference type="PANTHER" id="PTHR43519:SF1">
    <property type="entry name" value="ATP-DEPENDENT RNA HELICASE HRPB"/>
    <property type="match status" value="1"/>
</dbReference>
<keyword evidence="3 7" id="KW-0347">Helicase</keyword>
<dbReference type="InterPro" id="IPR014001">
    <property type="entry name" value="Helicase_ATP-bd"/>
</dbReference>
<dbReference type="Gene3D" id="3.40.50.300">
    <property type="entry name" value="P-loop containing nucleotide triphosphate hydrolases"/>
    <property type="match status" value="2"/>
</dbReference>
<dbReference type="HOGENOM" id="CLU_001832_5_6_12"/>
<dbReference type="GO" id="GO:0004386">
    <property type="term" value="F:helicase activity"/>
    <property type="evidence" value="ECO:0007669"/>
    <property type="project" value="UniProtKB-KW"/>
</dbReference>
<gene>
    <name evidence="7" type="ORF">L21SP2_1571</name>
</gene>
<keyword evidence="1" id="KW-0547">Nucleotide-binding</keyword>
<dbReference type="STRING" id="1307761.L21SP2_1571"/>
<feature type="domain" description="Helicase C-terminal" evidence="6">
    <location>
        <begin position="203"/>
        <end position="369"/>
    </location>
</feature>
<dbReference type="InterPro" id="IPR007502">
    <property type="entry name" value="Helicase-assoc_dom"/>
</dbReference>
<dbReference type="Pfam" id="PF00271">
    <property type="entry name" value="Helicase_C"/>
    <property type="match status" value="1"/>
</dbReference>
<evidence type="ECO:0000256" key="3">
    <source>
        <dbReference type="ARBA" id="ARBA00022806"/>
    </source>
</evidence>
<keyword evidence="2" id="KW-0378">Hydrolase</keyword>
<dbReference type="NCBIfam" id="TIGR01970">
    <property type="entry name" value="DEAH_box_HrpB"/>
    <property type="match status" value="1"/>
</dbReference>
<dbReference type="InterPro" id="IPR010225">
    <property type="entry name" value="HrpB"/>
</dbReference>
<dbReference type="PATRIC" id="fig|1307761.3.peg.1566"/>
<feature type="domain" description="Helicase ATP-binding" evidence="5">
    <location>
        <begin position="17"/>
        <end position="179"/>
    </location>
</feature>
<dbReference type="eggNOG" id="COG1643">
    <property type="taxonomic scope" value="Bacteria"/>
</dbReference>
<dbReference type="CDD" id="cd18791">
    <property type="entry name" value="SF2_C_RHA"/>
    <property type="match status" value="1"/>
</dbReference>
<evidence type="ECO:0000313" key="7">
    <source>
        <dbReference type="EMBL" id="AHC14960.1"/>
    </source>
</evidence>
<dbReference type="GO" id="GO:0016787">
    <property type="term" value="F:hydrolase activity"/>
    <property type="evidence" value="ECO:0007669"/>
    <property type="project" value="UniProtKB-KW"/>
</dbReference>
<protein>
    <submittedName>
        <fullName evidence="7">ATP-dependent helicase HrpB</fullName>
    </submittedName>
</protein>
<dbReference type="SMART" id="SM00847">
    <property type="entry name" value="HA2"/>
    <property type="match status" value="1"/>
</dbReference>
<dbReference type="PROSITE" id="PS51192">
    <property type="entry name" value="HELICASE_ATP_BIND_1"/>
    <property type="match status" value="1"/>
</dbReference>
<dbReference type="InterPro" id="IPR027417">
    <property type="entry name" value="P-loop_NTPase"/>
</dbReference>
<organism evidence="7 8">
    <name type="scientific">Salinispira pacifica</name>
    <dbReference type="NCBI Taxonomy" id="1307761"/>
    <lineage>
        <taxon>Bacteria</taxon>
        <taxon>Pseudomonadati</taxon>
        <taxon>Spirochaetota</taxon>
        <taxon>Spirochaetia</taxon>
        <taxon>Spirochaetales</taxon>
        <taxon>Spirochaetaceae</taxon>
        <taxon>Salinispira</taxon>
    </lineage>
</organism>
<dbReference type="AlphaFoldDB" id="V5WH58"/>
<dbReference type="Pfam" id="PF00270">
    <property type="entry name" value="DEAD"/>
    <property type="match status" value="1"/>
</dbReference>
<dbReference type="GO" id="GO:0005524">
    <property type="term" value="F:ATP binding"/>
    <property type="evidence" value="ECO:0007669"/>
    <property type="project" value="UniProtKB-KW"/>
</dbReference>
<reference evidence="7 8" key="1">
    <citation type="journal article" date="2015" name="Stand. Genomic Sci.">
        <title>Complete genome sequence and description of Salinispira pacifica gen. nov., sp. nov., a novel spirochaete isolated form a hypersaline microbial mat.</title>
        <authorList>
            <person name="Ben Hania W."/>
            <person name="Joseph M."/>
            <person name="Schumann P."/>
            <person name="Bunk B."/>
            <person name="Fiebig A."/>
            <person name="Sproer C."/>
            <person name="Klenk H.P."/>
            <person name="Fardeau M.L."/>
            <person name="Spring S."/>
        </authorList>
    </citation>
    <scope>NUCLEOTIDE SEQUENCE [LARGE SCALE GENOMIC DNA]</scope>
    <source>
        <strain evidence="7 8">L21-RPul-D2</strain>
    </source>
</reference>
<evidence type="ECO:0000259" key="5">
    <source>
        <dbReference type="PROSITE" id="PS51192"/>
    </source>
</evidence>
<keyword evidence="4" id="KW-0067">ATP-binding</keyword>
<dbReference type="OrthoDB" id="9808833at2"/>
<dbReference type="PANTHER" id="PTHR43519">
    <property type="entry name" value="ATP-DEPENDENT RNA HELICASE HRPB"/>
    <property type="match status" value="1"/>
</dbReference>
<evidence type="ECO:0000256" key="2">
    <source>
        <dbReference type="ARBA" id="ARBA00022801"/>
    </source>
</evidence>
<dbReference type="Proteomes" id="UP000018680">
    <property type="component" value="Chromosome"/>
</dbReference>
<dbReference type="PIRSF" id="PIRSF005496">
    <property type="entry name" value="ATP_hel_hrpB"/>
    <property type="match status" value="1"/>
</dbReference>
<dbReference type="InterPro" id="IPR001650">
    <property type="entry name" value="Helicase_C-like"/>
</dbReference>
<dbReference type="Pfam" id="PF08482">
    <property type="entry name" value="HrpB_C"/>
    <property type="match status" value="1"/>
</dbReference>